<organism evidence="2 3">
    <name type="scientific">Peronospora effusa</name>
    <dbReference type="NCBI Taxonomy" id="542832"/>
    <lineage>
        <taxon>Eukaryota</taxon>
        <taxon>Sar</taxon>
        <taxon>Stramenopiles</taxon>
        <taxon>Oomycota</taxon>
        <taxon>Peronosporomycetes</taxon>
        <taxon>Peronosporales</taxon>
        <taxon>Peronosporaceae</taxon>
        <taxon>Peronospora</taxon>
    </lineage>
</organism>
<evidence type="ECO:0000259" key="1">
    <source>
        <dbReference type="PROSITE" id="PS51462"/>
    </source>
</evidence>
<dbReference type="VEuPathDB" id="FungiDB:DD237_002133"/>
<dbReference type="CDD" id="cd03426">
    <property type="entry name" value="NUDIX_CoAse_Nudt7"/>
    <property type="match status" value="1"/>
</dbReference>
<feature type="domain" description="Nudix hydrolase" evidence="1">
    <location>
        <begin position="35"/>
        <end position="219"/>
    </location>
</feature>
<gene>
    <name evidence="2" type="ORF">DD238_001569</name>
</gene>
<dbReference type="PANTHER" id="PTHR12992:SF44">
    <property type="entry name" value="NUDIX HYDROLASE DOMAIN-CONTAINING PROTEIN"/>
    <property type="match status" value="1"/>
</dbReference>
<dbReference type="GO" id="GO:0010945">
    <property type="term" value="F:coenzyme A diphosphatase activity"/>
    <property type="evidence" value="ECO:0007669"/>
    <property type="project" value="InterPro"/>
</dbReference>
<proteinExistence type="predicted"/>
<dbReference type="AlphaFoldDB" id="A0A3M6VNC7"/>
<evidence type="ECO:0000313" key="2">
    <source>
        <dbReference type="EMBL" id="RMX67561.1"/>
    </source>
</evidence>
<protein>
    <recommendedName>
        <fullName evidence="1">Nudix hydrolase domain-containing protein</fullName>
    </recommendedName>
</protein>
<dbReference type="InterPro" id="IPR045121">
    <property type="entry name" value="CoAse"/>
</dbReference>
<dbReference type="EMBL" id="QLLG01000163">
    <property type="protein sequence ID" value="RMX67561.1"/>
    <property type="molecule type" value="Genomic_DNA"/>
</dbReference>
<dbReference type="PANTHER" id="PTHR12992">
    <property type="entry name" value="NUDIX HYDROLASE"/>
    <property type="match status" value="1"/>
</dbReference>
<dbReference type="PROSITE" id="PS51462">
    <property type="entry name" value="NUDIX"/>
    <property type="match status" value="1"/>
</dbReference>
<sequence length="332" mass="38365">MKVSKKFIEQSVMKNLISVLQRNLAKQPFLHHDVPFVRASVAAIFRWKEKEKQSLQLLFVRRCVNEKDTWSGQVAFPGGRRQKKIKTDDSSLNKVSKEWTDWESLCETAQRETMEEVGLDLSTSYVSLMTYNVELYKAELIVWEWCVRHVHWIGNLPPIRTHLRSLSVSIQAASEHDYKPKLQRSEVADVLWVDVHELFNTQRYHVLSYPLEDSLMSLRMHPRVLAMAKRLLGNMLFDCIYLPRPNHLLLGDDHLSRRNVHDFVLWGLTLRAVVDLFAVAGSPLPMRPNAQHFDSKILGKIVLYCMRFPEKVMAGTATISTMVLVGVISSRL</sequence>
<evidence type="ECO:0000313" key="3">
    <source>
        <dbReference type="Proteomes" id="UP000282087"/>
    </source>
</evidence>
<dbReference type="InterPro" id="IPR015797">
    <property type="entry name" value="NUDIX_hydrolase-like_dom_sf"/>
</dbReference>
<dbReference type="SUPFAM" id="SSF55811">
    <property type="entry name" value="Nudix"/>
    <property type="match status" value="1"/>
</dbReference>
<name>A0A3M6VNC7_9STRA</name>
<reference evidence="2 3" key="1">
    <citation type="submission" date="2018-06" db="EMBL/GenBank/DDBJ databases">
        <title>Comparative genomics of downy mildews reveals potential adaptations to biotrophy.</title>
        <authorList>
            <person name="Fletcher K."/>
            <person name="Klosterman S.J."/>
            <person name="Derevnina L."/>
            <person name="Martin F."/>
            <person name="Koike S."/>
            <person name="Reyes Chin-Wo S."/>
            <person name="Mou B."/>
            <person name="Michelmore R."/>
        </authorList>
    </citation>
    <scope>NUCLEOTIDE SEQUENCE [LARGE SCALE GENOMIC DNA]</scope>
    <source>
        <strain evidence="2 3">R14</strain>
    </source>
</reference>
<comment type="caution">
    <text evidence="2">The sequence shown here is derived from an EMBL/GenBank/DDBJ whole genome shotgun (WGS) entry which is preliminary data.</text>
</comment>
<dbReference type="Gene3D" id="3.90.79.10">
    <property type="entry name" value="Nucleoside Triphosphate Pyrophosphohydrolase"/>
    <property type="match status" value="1"/>
</dbReference>
<dbReference type="Proteomes" id="UP000282087">
    <property type="component" value="Unassembled WGS sequence"/>
</dbReference>
<dbReference type="InterPro" id="IPR000086">
    <property type="entry name" value="NUDIX_hydrolase_dom"/>
</dbReference>
<keyword evidence="3" id="KW-1185">Reference proteome</keyword>
<dbReference type="STRING" id="542832.A0A3M6VNC7"/>
<accession>A0A3M6VNC7</accession>
<dbReference type="Pfam" id="PF00293">
    <property type="entry name" value="NUDIX"/>
    <property type="match status" value="1"/>
</dbReference>